<dbReference type="GeneID" id="103153917"/>
<feature type="compositionally biased region" description="Acidic residues" evidence="1">
    <location>
        <begin position="451"/>
        <end position="464"/>
    </location>
</feature>
<feature type="domain" description="Fibronectin type-III" evidence="4">
    <location>
        <begin position="22"/>
        <end position="107"/>
    </location>
</feature>
<keyword evidence="6" id="KW-1185">Reference proteome</keyword>
<accession>A0A096LPU8</accession>
<sequence>MNPFPLIFLILQLPSAVASLPAPVNLRIESLNLNHVLRWDPGPGSPPGTQFRIYKNRREMKGNPVNSTSCELNLKNPEKNHVIAVEAFYNSTTSPRSTITFHPVADTVIGPPLLSVARWGTCIQGNISMPDLGRYTKAINYDFSFTVLWRKGNDGEIQELKAHNGSFILSNLEKDVEYCIQVLPKARVNENTQPSEWNCTFTSISEPDYGLLVLVVVTAVLISSLIALVMGILCLCYTGFLCKLKKMPANLMVVLRHSYVLTLSTTDINRVTIIPQTVKTRNCPAMSPSPSGDASSEDEDGDEEAAVKLYMNRKGELSTGGGSADSSGKVDVMKGDFMEVESNQYEAKAETLFIYDKDQSGMEDSTTQQEEVKMETLEFSGDVNLFSVTLASIAACDEDEVEEDQDSGSSSMDFLRTYTLKPLSQMDSESKRDDGMRPSESGQDGSCTESWIDEEEEEEEEEEFSGYLTNK</sequence>
<reference evidence="6" key="1">
    <citation type="submission" date="2013-10" db="EMBL/GenBank/DDBJ databases">
        <authorList>
            <person name="Schartl M."/>
            <person name="Warren W."/>
        </authorList>
    </citation>
    <scope>NUCLEOTIDE SEQUENCE [LARGE SCALE GENOMIC DNA]</scope>
    <source>
        <strain evidence="6">female</strain>
    </source>
</reference>
<keyword evidence="2" id="KW-0472">Membrane</keyword>
<feature type="transmembrane region" description="Helical" evidence="2">
    <location>
        <begin position="209"/>
        <end position="242"/>
    </location>
</feature>
<proteinExistence type="predicted"/>
<dbReference type="PANTHER" id="PTHR20859">
    <property type="entry name" value="INTERFERON/INTERLEUKIN RECEPTOR"/>
    <property type="match status" value="1"/>
</dbReference>
<dbReference type="PANTHER" id="PTHR20859:SF53">
    <property type="entry name" value="INTERLEUKIN-22 RECEPTOR SUBUNIT ALPHA-1"/>
    <property type="match status" value="1"/>
</dbReference>
<dbReference type="Pfam" id="PF01108">
    <property type="entry name" value="Tissue_fac"/>
    <property type="match status" value="1"/>
</dbReference>
<feature type="region of interest" description="Disordered" evidence="1">
    <location>
        <begin position="399"/>
        <end position="471"/>
    </location>
</feature>
<dbReference type="AlphaFoldDB" id="A0A096LPU8"/>
<dbReference type="Gene3D" id="2.60.40.10">
    <property type="entry name" value="Immunoglobulins"/>
    <property type="match status" value="1"/>
</dbReference>
<dbReference type="InterPro" id="IPR003961">
    <property type="entry name" value="FN3_dom"/>
</dbReference>
<dbReference type="GO" id="GO:0005886">
    <property type="term" value="C:plasma membrane"/>
    <property type="evidence" value="ECO:0007669"/>
    <property type="project" value="TreeGrafter"/>
</dbReference>
<evidence type="ECO:0000256" key="1">
    <source>
        <dbReference type="SAM" id="MobiDB-lite"/>
    </source>
</evidence>
<dbReference type="GO" id="GO:0004896">
    <property type="term" value="F:cytokine receptor activity"/>
    <property type="evidence" value="ECO:0007669"/>
    <property type="project" value="TreeGrafter"/>
</dbReference>
<keyword evidence="2" id="KW-1133">Transmembrane helix</keyword>
<feature type="region of interest" description="Disordered" evidence="1">
    <location>
        <begin position="282"/>
        <end position="302"/>
    </location>
</feature>
<dbReference type="eggNOG" id="ENOG502S3G4">
    <property type="taxonomic scope" value="Eukaryota"/>
</dbReference>
<keyword evidence="3" id="KW-0732">Signal</keyword>
<dbReference type="EMBL" id="AYCK01016408">
    <property type="status" value="NOT_ANNOTATED_CDS"/>
    <property type="molecule type" value="Genomic_DNA"/>
</dbReference>
<dbReference type="PROSITE" id="PS50853">
    <property type="entry name" value="FN3"/>
    <property type="match status" value="1"/>
</dbReference>
<dbReference type="InterPro" id="IPR050650">
    <property type="entry name" value="Type-II_Cytokine-TF_Rcpt"/>
</dbReference>
<dbReference type="EMBL" id="AYCK01016406">
    <property type="status" value="NOT_ANNOTATED_CDS"/>
    <property type="molecule type" value="Genomic_DNA"/>
</dbReference>
<feature type="compositionally biased region" description="Basic and acidic residues" evidence="1">
    <location>
        <begin position="428"/>
        <end position="437"/>
    </location>
</feature>
<evidence type="ECO:0000256" key="2">
    <source>
        <dbReference type="SAM" id="Phobius"/>
    </source>
</evidence>
<dbReference type="GeneTree" id="ENSGT00940000158231"/>
<feature type="compositionally biased region" description="Polar residues" evidence="1">
    <location>
        <begin position="440"/>
        <end position="449"/>
    </location>
</feature>
<organism evidence="5 6">
    <name type="scientific">Poecilia formosa</name>
    <name type="common">Amazon molly</name>
    <name type="synonym">Limia formosa</name>
    <dbReference type="NCBI Taxonomy" id="48698"/>
    <lineage>
        <taxon>Eukaryota</taxon>
        <taxon>Metazoa</taxon>
        <taxon>Chordata</taxon>
        <taxon>Craniata</taxon>
        <taxon>Vertebrata</taxon>
        <taxon>Euteleostomi</taxon>
        <taxon>Actinopterygii</taxon>
        <taxon>Neopterygii</taxon>
        <taxon>Teleostei</taxon>
        <taxon>Neoteleostei</taxon>
        <taxon>Acanthomorphata</taxon>
        <taxon>Ovalentaria</taxon>
        <taxon>Atherinomorphae</taxon>
        <taxon>Cyprinodontiformes</taxon>
        <taxon>Poeciliidae</taxon>
        <taxon>Poeciliinae</taxon>
        <taxon>Poecilia</taxon>
    </lineage>
</organism>
<dbReference type="Proteomes" id="UP000028760">
    <property type="component" value="Unassembled WGS sequence"/>
</dbReference>
<dbReference type="EMBL" id="AYCK01016407">
    <property type="status" value="NOT_ANNOTATED_CDS"/>
    <property type="molecule type" value="Genomic_DNA"/>
</dbReference>
<dbReference type="CTD" id="569454"/>
<dbReference type="OMA" id="THSGYTD"/>
<dbReference type="RefSeq" id="XP_007575071.1">
    <property type="nucleotide sequence ID" value="XM_007575009.2"/>
</dbReference>
<dbReference type="InterPro" id="IPR015373">
    <property type="entry name" value="Interferon/interleukin_rcp_dom"/>
</dbReference>
<evidence type="ECO:0000313" key="5">
    <source>
        <dbReference type="Ensembl" id="ENSPFOP00000021189.1"/>
    </source>
</evidence>
<keyword evidence="2" id="KW-0812">Transmembrane</keyword>
<dbReference type="KEGG" id="pfor:103153917"/>
<dbReference type="InterPro" id="IPR036116">
    <property type="entry name" value="FN3_sf"/>
</dbReference>
<dbReference type="InterPro" id="IPR013783">
    <property type="entry name" value="Ig-like_fold"/>
</dbReference>
<feature type="signal peptide" evidence="3">
    <location>
        <begin position="1"/>
        <end position="18"/>
    </location>
</feature>
<name>A0A096LPU8_POEFO</name>
<reference evidence="5" key="3">
    <citation type="submission" date="2025-09" db="UniProtKB">
        <authorList>
            <consortium name="Ensembl"/>
        </authorList>
    </citation>
    <scope>IDENTIFICATION</scope>
</reference>
<reference evidence="5" key="2">
    <citation type="submission" date="2025-08" db="UniProtKB">
        <authorList>
            <consortium name="Ensembl"/>
        </authorList>
    </citation>
    <scope>IDENTIFICATION</scope>
</reference>
<evidence type="ECO:0000313" key="6">
    <source>
        <dbReference type="Proteomes" id="UP000028760"/>
    </source>
</evidence>
<protein>
    <submittedName>
        <fullName evidence="5">Interferon alpha/beta receptor 2-like</fullName>
    </submittedName>
</protein>
<feature type="chain" id="PRO_5001926467" evidence="3">
    <location>
        <begin position="19"/>
        <end position="471"/>
    </location>
</feature>
<evidence type="ECO:0000256" key="3">
    <source>
        <dbReference type="SAM" id="SignalP"/>
    </source>
</evidence>
<evidence type="ECO:0000259" key="4">
    <source>
        <dbReference type="PROSITE" id="PS50853"/>
    </source>
</evidence>
<dbReference type="OrthoDB" id="8947665at2759"/>
<dbReference type="SUPFAM" id="SSF49265">
    <property type="entry name" value="Fibronectin type III"/>
    <property type="match status" value="2"/>
</dbReference>
<dbReference type="Pfam" id="PF09294">
    <property type="entry name" value="Interfer-bind"/>
    <property type="match status" value="1"/>
</dbReference>
<dbReference type="Ensembl" id="ENSPFOT00000023046.1">
    <property type="protein sequence ID" value="ENSPFOP00000021189.1"/>
    <property type="gene ID" value="ENSPFOG00000024125.1"/>
</dbReference>
<dbReference type="STRING" id="48698.ENSPFOP00000021189"/>